<dbReference type="GO" id="GO:0015297">
    <property type="term" value="F:antiporter activity"/>
    <property type="evidence" value="ECO:0007669"/>
    <property type="project" value="InterPro"/>
</dbReference>
<gene>
    <name evidence="7" type="ORF">E3J68_03260</name>
</gene>
<keyword evidence="4 5" id="KW-0472">Membrane</keyword>
<dbReference type="Pfam" id="PF00999">
    <property type="entry name" value="Na_H_Exchanger"/>
    <property type="match status" value="1"/>
</dbReference>
<feature type="transmembrane region" description="Helical" evidence="5">
    <location>
        <begin position="6"/>
        <end position="22"/>
    </location>
</feature>
<feature type="transmembrane region" description="Helical" evidence="5">
    <location>
        <begin position="58"/>
        <end position="75"/>
    </location>
</feature>
<feature type="transmembrane region" description="Helical" evidence="5">
    <location>
        <begin position="302"/>
        <end position="322"/>
    </location>
</feature>
<evidence type="ECO:0000256" key="1">
    <source>
        <dbReference type="ARBA" id="ARBA00004141"/>
    </source>
</evidence>
<sequence>MNLILAIGILIITGFGGGLLARKIKFPRISGYIIIGILLSPSLLNIIPSQLIRGELSVVTDITLGIIAYLIGGSLSLKRLKRLGRSILAITAFQSLGAWLFVGLLIAFLGHLFVPLNPPHASYSQTYLPMAIIIGAVSCATAPAATLAIVHEYRASGPFTTTLLGVVALDDAVAILGTSVAISFSRMLIGGGSLSLYKMLLPPLWEIAGSLALGVGVGFAIIHMSPLAKTRKTLLALVFGMIMLCVGLSRTLGISPLLANMTMGFVIVNRMKQSEQLFGVIDDIEDVIFAMFFTLAGAHFDLRVMAAAGVLCLLIILGRFSGKFLGARIGSSLSHAPESVRKYLGLGLFPKAGVTVGLILLVQRDPAFSTIGNLIISAVLASVIINELIAPPLTKYAIFKAGEAKVPLK</sequence>
<feature type="transmembrane region" description="Helical" evidence="5">
    <location>
        <begin position="234"/>
        <end position="253"/>
    </location>
</feature>
<feature type="transmembrane region" description="Helical" evidence="5">
    <location>
        <begin position="126"/>
        <end position="150"/>
    </location>
</feature>
<proteinExistence type="predicted"/>
<feature type="transmembrane region" description="Helical" evidence="5">
    <location>
        <begin position="29"/>
        <end position="52"/>
    </location>
</feature>
<comment type="subcellular location">
    <subcellularLocation>
        <location evidence="1">Membrane</location>
        <topology evidence="1">Multi-pass membrane protein</topology>
    </subcellularLocation>
</comment>
<dbReference type="Proteomes" id="UP000316517">
    <property type="component" value="Unassembled WGS sequence"/>
</dbReference>
<evidence type="ECO:0000256" key="2">
    <source>
        <dbReference type="ARBA" id="ARBA00022692"/>
    </source>
</evidence>
<dbReference type="GO" id="GO:1902600">
    <property type="term" value="P:proton transmembrane transport"/>
    <property type="evidence" value="ECO:0007669"/>
    <property type="project" value="InterPro"/>
</dbReference>
<evidence type="ECO:0000256" key="5">
    <source>
        <dbReference type="SAM" id="Phobius"/>
    </source>
</evidence>
<feature type="transmembrane region" description="Helical" evidence="5">
    <location>
        <begin position="87"/>
        <end position="114"/>
    </location>
</feature>
<evidence type="ECO:0000313" key="7">
    <source>
        <dbReference type="EMBL" id="TET28294.1"/>
    </source>
</evidence>
<organism evidence="7 8">
    <name type="scientific">Aerophobetes bacterium</name>
    <dbReference type="NCBI Taxonomy" id="2030807"/>
    <lineage>
        <taxon>Bacteria</taxon>
        <taxon>Candidatus Aerophobota</taxon>
    </lineage>
</organism>
<feature type="domain" description="Cation/H+ exchanger transmembrane" evidence="6">
    <location>
        <begin position="16"/>
        <end position="394"/>
    </location>
</feature>
<dbReference type="InterPro" id="IPR006153">
    <property type="entry name" value="Cation/H_exchanger_TM"/>
</dbReference>
<keyword evidence="2 5" id="KW-0812">Transmembrane</keyword>
<evidence type="ECO:0000256" key="3">
    <source>
        <dbReference type="ARBA" id="ARBA00022989"/>
    </source>
</evidence>
<dbReference type="PANTHER" id="PTHR43021">
    <property type="entry name" value="NA(+)/H(+) ANTIPORTER-RELATED"/>
    <property type="match status" value="1"/>
</dbReference>
<feature type="transmembrane region" description="Helical" evidence="5">
    <location>
        <begin position="343"/>
        <end position="362"/>
    </location>
</feature>
<protein>
    <submittedName>
        <fullName evidence="7">Sodium:proton antiporter</fullName>
    </submittedName>
</protein>
<keyword evidence="3 5" id="KW-1133">Transmembrane helix</keyword>
<reference evidence="7 8" key="1">
    <citation type="submission" date="2019-03" db="EMBL/GenBank/DDBJ databases">
        <title>Metabolic potential of uncultured bacteria and archaea associated with petroleum seepage in deep-sea sediments.</title>
        <authorList>
            <person name="Dong X."/>
            <person name="Hubert C."/>
        </authorList>
    </citation>
    <scope>NUCLEOTIDE SEQUENCE [LARGE SCALE GENOMIC DNA]</scope>
    <source>
        <strain evidence="7">E44_bin3</strain>
    </source>
</reference>
<name>A0A523TD84_UNCAE</name>
<dbReference type="GO" id="GO:0016020">
    <property type="term" value="C:membrane"/>
    <property type="evidence" value="ECO:0007669"/>
    <property type="project" value="UniProtKB-SubCell"/>
</dbReference>
<evidence type="ECO:0000259" key="6">
    <source>
        <dbReference type="Pfam" id="PF00999"/>
    </source>
</evidence>
<dbReference type="PANTHER" id="PTHR43021:SF2">
    <property type="entry name" value="CATION_H+ EXCHANGER DOMAIN-CONTAINING PROTEIN"/>
    <property type="match status" value="1"/>
</dbReference>
<dbReference type="InterPro" id="IPR038770">
    <property type="entry name" value="Na+/solute_symporter_sf"/>
</dbReference>
<accession>A0A523TD84</accession>
<feature type="transmembrane region" description="Helical" evidence="5">
    <location>
        <begin position="204"/>
        <end position="222"/>
    </location>
</feature>
<feature type="transmembrane region" description="Helical" evidence="5">
    <location>
        <begin position="368"/>
        <end position="390"/>
    </location>
</feature>
<evidence type="ECO:0000256" key="4">
    <source>
        <dbReference type="ARBA" id="ARBA00023136"/>
    </source>
</evidence>
<dbReference type="AlphaFoldDB" id="A0A523TD84"/>
<comment type="caution">
    <text evidence="7">The sequence shown here is derived from an EMBL/GenBank/DDBJ whole genome shotgun (WGS) entry which is preliminary data.</text>
</comment>
<dbReference type="Gene3D" id="1.20.1530.20">
    <property type="match status" value="1"/>
</dbReference>
<dbReference type="EMBL" id="SOJT01000142">
    <property type="protein sequence ID" value="TET28294.1"/>
    <property type="molecule type" value="Genomic_DNA"/>
</dbReference>
<evidence type="ECO:0000313" key="8">
    <source>
        <dbReference type="Proteomes" id="UP000316517"/>
    </source>
</evidence>
<feature type="transmembrane region" description="Helical" evidence="5">
    <location>
        <begin position="162"/>
        <end position="184"/>
    </location>
</feature>